<feature type="region of interest" description="Disordered" evidence="1">
    <location>
        <begin position="1"/>
        <end position="160"/>
    </location>
</feature>
<evidence type="ECO:0000256" key="1">
    <source>
        <dbReference type="SAM" id="MobiDB-lite"/>
    </source>
</evidence>
<dbReference type="InterPro" id="IPR032856">
    <property type="entry name" value="GDE_N_bis"/>
</dbReference>
<name>A0A918UV61_9ACTN</name>
<dbReference type="InterPro" id="IPR008928">
    <property type="entry name" value="6-hairpin_glycosidase_sf"/>
</dbReference>
<dbReference type="SUPFAM" id="SSF48208">
    <property type="entry name" value="Six-hairpin glycosidases"/>
    <property type="match status" value="1"/>
</dbReference>
<feature type="compositionally biased region" description="Basic and acidic residues" evidence="1">
    <location>
        <begin position="119"/>
        <end position="132"/>
    </location>
</feature>
<reference evidence="3" key="2">
    <citation type="submission" date="2020-09" db="EMBL/GenBank/DDBJ databases">
        <authorList>
            <person name="Sun Q."/>
            <person name="Ohkuma M."/>
        </authorList>
    </citation>
    <scope>NUCLEOTIDE SEQUENCE</scope>
    <source>
        <strain evidence="3">JCM 4815</strain>
    </source>
</reference>
<gene>
    <name evidence="3" type="ORF">GCM10010365_66780</name>
</gene>
<sequence>MSLLTPPSASDDDRSPLRRSASPSPTDDPSAQSGVVPDSPASRGTGTGIRPAPYTSTGHRTWHQPTDRGDPPGRSLSPVRQAAPRPDTRRPLPGAPDTDRPPPRLPSAKSGPASLTPARSDRSDPSGPKDPRSLTSFVSDLRAERPLPYPAPAPSLRRPAGLPPAHTALVCVALPGMAISAEQGQLTGQGLEGFYRAGRRMLSRCQVRVAGREPIAVQARMVAADRARFMGTLRVSADAGPDPDVVVERMRHADGTERITLHSAAPRPLRLPVEVALGTDLAELGAIASGRAGPELPASVHDCGLRWSCPTGHAAVTADPPPTDALASAGLLRWELEVPPGGTRRVELRVRPDGGPVRAVGRGATSPIAQATAAGDDPRVQALLHTCVEDLRALLLRDLAGPSDTYLAAGAPWRCGLAPADALAAARMTLPLGTRLAAGTLRTLARTQLGGRGPRSGMIPGPLRDAGPYLPPGCTGTEATLLFPALLAEAWRWGLPEQEAGELLPVAERCLRWLRSAVGDGPYLPDPQPGGPLRCGTQAHAHRAAVLGADLLDAYGRPGGAELREWARQLRSAFREDFWVEDRGGGRPAAARTPDGRPVPHLGAAAAHLLDTGLLGSGETAPGLLDRVRTEQLARLLGGPAMDSGWGLRTLAAKDAVYNPFSHRGGSVRIHETAIAIAGLAAAGYEKEASSLLRGVLAAAETFGHRLPEMYAGEQRTQGSAPLPHPAACRPAATAAAAGVLVLTALAGIRPDAPAGTVTLRPVRSAPLGGVGFTGLRVAGAPFSVRVSRLGLAMVEEAAGGLQLGA</sequence>
<dbReference type="InterPro" id="IPR012341">
    <property type="entry name" value="6hp_glycosidase-like_sf"/>
</dbReference>
<dbReference type="Proteomes" id="UP000622166">
    <property type="component" value="Unassembled WGS sequence"/>
</dbReference>
<dbReference type="EMBL" id="BMVW01000019">
    <property type="protein sequence ID" value="GGZ36601.1"/>
    <property type="molecule type" value="Genomic_DNA"/>
</dbReference>
<comment type="caution">
    <text evidence="3">The sequence shown here is derived from an EMBL/GenBank/DDBJ whole genome shotgun (WGS) entry which is preliminary data.</text>
</comment>
<keyword evidence="4" id="KW-1185">Reference proteome</keyword>
<evidence type="ECO:0000259" key="2">
    <source>
        <dbReference type="Pfam" id="PF14742"/>
    </source>
</evidence>
<accession>A0A918UV61</accession>
<dbReference type="GO" id="GO:0005975">
    <property type="term" value="P:carbohydrate metabolic process"/>
    <property type="evidence" value="ECO:0007669"/>
    <property type="project" value="InterPro"/>
</dbReference>
<feature type="compositionally biased region" description="Low complexity" evidence="1">
    <location>
        <begin position="18"/>
        <end position="33"/>
    </location>
</feature>
<dbReference type="Pfam" id="PF14742">
    <property type="entry name" value="GDE_N_bis"/>
    <property type="match status" value="1"/>
</dbReference>
<feature type="domain" description="Putative glycogen debranching enzyme N-terminal" evidence="2">
    <location>
        <begin position="178"/>
        <end position="349"/>
    </location>
</feature>
<organism evidence="3 4">
    <name type="scientific">Streptomyces poonensis</name>
    <dbReference type="NCBI Taxonomy" id="68255"/>
    <lineage>
        <taxon>Bacteria</taxon>
        <taxon>Bacillati</taxon>
        <taxon>Actinomycetota</taxon>
        <taxon>Actinomycetes</taxon>
        <taxon>Kitasatosporales</taxon>
        <taxon>Streptomycetaceae</taxon>
        <taxon>Streptomyces</taxon>
    </lineage>
</organism>
<evidence type="ECO:0000313" key="3">
    <source>
        <dbReference type="EMBL" id="GGZ36601.1"/>
    </source>
</evidence>
<reference evidence="3" key="1">
    <citation type="journal article" date="2014" name="Int. J. Syst. Evol. Microbiol.">
        <title>Complete genome sequence of Corynebacterium casei LMG S-19264T (=DSM 44701T), isolated from a smear-ripened cheese.</title>
        <authorList>
            <consortium name="US DOE Joint Genome Institute (JGI-PGF)"/>
            <person name="Walter F."/>
            <person name="Albersmeier A."/>
            <person name="Kalinowski J."/>
            <person name="Ruckert C."/>
        </authorList>
    </citation>
    <scope>NUCLEOTIDE SEQUENCE</scope>
    <source>
        <strain evidence="3">JCM 4815</strain>
    </source>
</reference>
<proteinExistence type="predicted"/>
<protein>
    <recommendedName>
        <fullName evidence="2">Putative glycogen debranching enzyme N-terminal domain-containing protein</fullName>
    </recommendedName>
</protein>
<dbReference type="AlphaFoldDB" id="A0A918UV61"/>
<dbReference type="Gene3D" id="1.50.10.10">
    <property type="match status" value="1"/>
</dbReference>
<evidence type="ECO:0000313" key="4">
    <source>
        <dbReference type="Proteomes" id="UP000622166"/>
    </source>
</evidence>